<dbReference type="Gene3D" id="3.40.605.10">
    <property type="entry name" value="Aldehyde Dehydrogenase, Chain A, domain 1"/>
    <property type="match status" value="1"/>
</dbReference>
<dbReference type="GO" id="GO:0004030">
    <property type="term" value="F:aldehyde dehydrogenase [NAD(P)+] activity"/>
    <property type="evidence" value="ECO:0007669"/>
    <property type="project" value="InterPro"/>
</dbReference>
<dbReference type="PANTHER" id="PTHR43217:SF1">
    <property type="entry name" value="SUCCINATE SEMIALDEHYDE DEHYDROGENASE [NAD(P)+] SAD"/>
    <property type="match status" value="1"/>
</dbReference>
<dbReference type="AlphaFoldDB" id="A0A1I7MZA4"/>
<name>A0A1I7MZA4_9BACT</name>
<accession>A0A1I7MZA4</accession>
<dbReference type="SUPFAM" id="SSF53720">
    <property type="entry name" value="ALDH-like"/>
    <property type="match status" value="1"/>
</dbReference>
<sequence>MEWFTAMNPATEQVIKKYRPDAAATVQKKLKAGLQAFASWKQTSFEERARILRKAAEILRNRKQEWAELMATEMGKPVAQGISEAEKCAWACEYYAQEAEAMLKPMEVPTDASRSYVTFEPLGLVLAIMPWNFPFWQVFRFLAPNLMAGNTAVLKHASNVPGCALAIQEMMQQAGLPDGVFQTLMVSSAAVKDLIAHPSIQAVTLTGSTEAGKAVARQAGAYLKKTVLELGGSDPYVILADADLDRAAEICVNSRLINSGQSCIAAKRFIVVKDILNAFTERFVALMQEKTMGDPMQEHVDIGPLARTDLRNQLHRQVQRSIQAGARCIIGGKIPKQKGAFYPPTVLTHVKKGMPAFDEELFGPVAAIIAAKDEQEAIQLANQTTFGLGAAVFTRDLQKGEQIAAHQLEAGNCFVNALVKSDPRLPFGGIKSSGYGRELGLFGIREFVNIKTVYMA</sequence>
<dbReference type="InterPro" id="IPR016160">
    <property type="entry name" value="Ald_DH_CS_CYS"/>
</dbReference>
<reference evidence="6" key="1">
    <citation type="submission" date="2016-10" db="EMBL/GenBank/DDBJ databases">
        <authorList>
            <person name="Varghese N."/>
            <person name="Submissions S."/>
        </authorList>
    </citation>
    <scope>NUCLEOTIDE SEQUENCE [LARGE SCALE GENOMIC DNA]</scope>
    <source>
        <strain evidence="6">DSM 14807</strain>
    </source>
</reference>
<feature type="domain" description="Aldehyde dehydrogenase" evidence="4">
    <location>
        <begin position="5"/>
        <end position="453"/>
    </location>
</feature>
<evidence type="ECO:0000259" key="4">
    <source>
        <dbReference type="Pfam" id="PF00171"/>
    </source>
</evidence>
<dbReference type="CDD" id="cd07100">
    <property type="entry name" value="ALDH_SSADH1_GabD1"/>
    <property type="match status" value="1"/>
</dbReference>
<dbReference type="RefSeq" id="WP_222842547.1">
    <property type="nucleotide sequence ID" value="NZ_FPCJ01000001.1"/>
</dbReference>
<gene>
    <name evidence="5" type="ORF">SAMN05660895_0181</name>
</gene>
<dbReference type="Gene3D" id="3.40.309.10">
    <property type="entry name" value="Aldehyde Dehydrogenase, Chain A, domain 2"/>
    <property type="match status" value="1"/>
</dbReference>
<dbReference type="InterPro" id="IPR047110">
    <property type="entry name" value="GABD/Sad-like"/>
</dbReference>
<evidence type="ECO:0000256" key="2">
    <source>
        <dbReference type="ARBA" id="ARBA00022857"/>
    </source>
</evidence>
<protein>
    <submittedName>
        <fullName evidence="5">Succinate-semialdehyde dehydrogenase / glutarate-semialdehyde dehydrogenase</fullName>
    </submittedName>
</protein>
<keyword evidence="3" id="KW-0560">Oxidoreductase</keyword>
<evidence type="ECO:0000313" key="5">
    <source>
        <dbReference type="EMBL" id="SFV27757.1"/>
    </source>
</evidence>
<dbReference type="InterPro" id="IPR016161">
    <property type="entry name" value="Ald_DH/histidinol_DH"/>
</dbReference>
<dbReference type="FunFam" id="3.40.309.10:FF:000010">
    <property type="entry name" value="Gamma-aminobutyraldehyde dehydrogenase"/>
    <property type="match status" value="1"/>
</dbReference>
<dbReference type="GO" id="GO:0004777">
    <property type="term" value="F:succinate-semialdehyde dehydrogenase (NAD+) activity"/>
    <property type="evidence" value="ECO:0007669"/>
    <property type="project" value="TreeGrafter"/>
</dbReference>
<dbReference type="Pfam" id="PF00171">
    <property type="entry name" value="Aldedh"/>
    <property type="match status" value="1"/>
</dbReference>
<evidence type="ECO:0000256" key="3">
    <source>
        <dbReference type="ARBA" id="ARBA00023002"/>
    </source>
</evidence>
<comment type="similarity">
    <text evidence="1">Belongs to the aldehyde dehydrogenase family.</text>
</comment>
<dbReference type="EMBL" id="FPCJ01000001">
    <property type="protein sequence ID" value="SFV27757.1"/>
    <property type="molecule type" value="Genomic_DNA"/>
</dbReference>
<dbReference type="PROSITE" id="PS00070">
    <property type="entry name" value="ALDEHYDE_DEHYDR_CYS"/>
    <property type="match status" value="1"/>
</dbReference>
<proteinExistence type="inferred from homology"/>
<dbReference type="PANTHER" id="PTHR43217">
    <property type="entry name" value="SUCCINATE SEMIALDEHYDE DEHYDROGENASE [NAD(P)+] SAD"/>
    <property type="match status" value="1"/>
</dbReference>
<evidence type="ECO:0000313" key="6">
    <source>
        <dbReference type="Proteomes" id="UP000199537"/>
    </source>
</evidence>
<evidence type="ECO:0000256" key="1">
    <source>
        <dbReference type="ARBA" id="ARBA00009986"/>
    </source>
</evidence>
<keyword evidence="2" id="KW-0521">NADP</keyword>
<dbReference type="STRING" id="1393122.SAMN05660895_0181"/>
<dbReference type="FunFam" id="3.40.605.10:FF:000012">
    <property type="entry name" value="NAD-dependent succinate-semialdehyde dehydrogenase"/>
    <property type="match status" value="1"/>
</dbReference>
<dbReference type="Proteomes" id="UP000199537">
    <property type="component" value="Unassembled WGS sequence"/>
</dbReference>
<dbReference type="InterPro" id="IPR015590">
    <property type="entry name" value="Aldehyde_DH_dom"/>
</dbReference>
<keyword evidence="6" id="KW-1185">Reference proteome</keyword>
<dbReference type="InterPro" id="IPR016163">
    <property type="entry name" value="Ald_DH_C"/>
</dbReference>
<organism evidence="5 6">
    <name type="scientific">Thermoflavifilum thermophilum</name>
    <dbReference type="NCBI Taxonomy" id="1393122"/>
    <lineage>
        <taxon>Bacteria</taxon>
        <taxon>Pseudomonadati</taxon>
        <taxon>Bacteroidota</taxon>
        <taxon>Chitinophagia</taxon>
        <taxon>Chitinophagales</taxon>
        <taxon>Chitinophagaceae</taxon>
        <taxon>Thermoflavifilum</taxon>
    </lineage>
</organism>
<dbReference type="InterPro" id="IPR044148">
    <property type="entry name" value="ALDH_GabD1-like"/>
</dbReference>
<dbReference type="InterPro" id="IPR016162">
    <property type="entry name" value="Ald_DH_N"/>
</dbReference>